<evidence type="ECO:0000313" key="2">
    <source>
        <dbReference type="EMBL" id="SCY75032.1"/>
    </source>
</evidence>
<reference evidence="2 3" key="1">
    <citation type="submission" date="2016-10" db="EMBL/GenBank/DDBJ databases">
        <authorList>
            <person name="de Groot N.N."/>
        </authorList>
    </citation>
    <scope>NUCLEOTIDE SEQUENCE [LARGE SCALE GENOMIC DNA]</scope>
    <source>
        <strain evidence="2 3">CGMCC 1.7031</strain>
    </source>
</reference>
<dbReference type="SUPFAM" id="SSF54862">
    <property type="entry name" value="4Fe-4S ferredoxins"/>
    <property type="match status" value="1"/>
</dbReference>
<evidence type="ECO:0000313" key="3">
    <source>
        <dbReference type="Proteomes" id="UP000199354"/>
    </source>
</evidence>
<organism evidence="2 3">
    <name type="scientific">Flavobacterium caeni</name>
    <dbReference type="NCBI Taxonomy" id="490189"/>
    <lineage>
        <taxon>Bacteria</taxon>
        <taxon>Pseudomonadati</taxon>
        <taxon>Bacteroidota</taxon>
        <taxon>Flavobacteriia</taxon>
        <taxon>Flavobacteriales</taxon>
        <taxon>Flavobacteriaceae</taxon>
        <taxon>Flavobacterium</taxon>
    </lineage>
</organism>
<name>A0A1G5IG26_9FLAO</name>
<proteinExistence type="predicted"/>
<dbReference type="EMBL" id="FMVF01000010">
    <property type="protein sequence ID" value="SCY75032.1"/>
    <property type="molecule type" value="Genomic_DNA"/>
</dbReference>
<evidence type="ECO:0000259" key="1">
    <source>
        <dbReference type="Pfam" id="PF06902"/>
    </source>
</evidence>
<dbReference type="InterPro" id="IPR010693">
    <property type="entry name" value="Divergent_4Fe-4S_mono-cluster"/>
</dbReference>
<dbReference type="Proteomes" id="UP000199354">
    <property type="component" value="Unassembled WGS sequence"/>
</dbReference>
<dbReference type="OrthoDB" id="9795032at2"/>
<keyword evidence="3" id="KW-1185">Reference proteome</keyword>
<dbReference type="Gene3D" id="3.30.70.20">
    <property type="match status" value="1"/>
</dbReference>
<feature type="domain" description="Divergent 4Fe-4S mono-cluster" evidence="1">
    <location>
        <begin position="5"/>
        <end position="65"/>
    </location>
</feature>
<sequence>MTKEYSNGEVTIVWKPELCIHSGICARGLPKVFQPREKPWIKQDGATTAQIIEQVSKCPSGALSTYLNAQKPNHG</sequence>
<dbReference type="AlphaFoldDB" id="A0A1G5IG26"/>
<gene>
    <name evidence="2" type="ORF">SAMN02927903_02228</name>
</gene>
<accession>A0A1G5IG26</accession>
<dbReference type="STRING" id="490189.SAMN02927903_02228"/>
<protein>
    <submittedName>
        <fullName evidence="2">Uncharacterized Fe-S cluster protein YjdI</fullName>
    </submittedName>
</protein>
<dbReference type="Pfam" id="PF06902">
    <property type="entry name" value="Fer4_19"/>
    <property type="match status" value="1"/>
</dbReference>
<dbReference type="RefSeq" id="WP_091143562.1">
    <property type="nucleotide sequence ID" value="NZ_FMVF01000010.1"/>
</dbReference>